<organism evidence="2 3">
    <name type="scientific">Phyllosticta citribraziliensis</name>
    <dbReference type="NCBI Taxonomy" id="989973"/>
    <lineage>
        <taxon>Eukaryota</taxon>
        <taxon>Fungi</taxon>
        <taxon>Dikarya</taxon>
        <taxon>Ascomycota</taxon>
        <taxon>Pezizomycotina</taxon>
        <taxon>Dothideomycetes</taxon>
        <taxon>Dothideomycetes incertae sedis</taxon>
        <taxon>Botryosphaeriales</taxon>
        <taxon>Phyllostictaceae</taxon>
        <taxon>Phyllosticta</taxon>
    </lineage>
</organism>
<keyword evidence="1" id="KW-1133">Transmembrane helix</keyword>
<dbReference type="GeneID" id="92028002"/>
<comment type="caution">
    <text evidence="2">The sequence shown here is derived from an EMBL/GenBank/DDBJ whole genome shotgun (WGS) entry which is preliminary data.</text>
</comment>
<dbReference type="Proteomes" id="UP001360953">
    <property type="component" value="Unassembled WGS sequence"/>
</dbReference>
<gene>
    <name evidence="2" type="ORF">J3D65DRAFT_28325</name>
</gene>
<proteinExistence type="predicted"/>
<feature type="transmembrane region" description="Helical" evidence="1">
    <location>
        <begin position="109"/>
        <end position="135"/>
    </location>
</feature>
<keyword evidence="3" id="KW-1185">Reference proteome</keyword>
<keyword evidence="1" id="KW-0472">Membrane</keyword>
<name>A0ABR1MDE9_9PEZI</name>
<protein>
    <submittedName>
        <fullName evidence="2">Uncharacterized protein</fullName>
    </submittedName>
</protein>
<evidence type="ECO:0000256" key="1">
    <source>
        <dbReference type="SAM" id="Phobius"/>
    </source>
</evidence>
<sequence length="171" mass="19256">MWPGDNLTLLEQRDGGNFTGMAWKPRRVLMCPQTLTAPLDNSLTGSPSHLPRLSLHSTTFTSKLLAKVTKTSLVHYVSEVSWMLSRVRQLQADIEILPVPHAFLTMDPFAMIITLLTVLFGIAGLCYACCLRHVIKDQAKILSKMGNARVERENEMLRQRVEMMSRMEQGG</sequence>
<reference evidence="2 3" key="1">
    <citation type="submission" date="2024-04" db="EMBL/GenBank/DDBJ databases">
        <title>Phyllosticta paracitricarpa is synonymous to the EU quarantine fungus P. citricarpa based on phylogenomic analyses.</title>
        <authorList>
            <consortium name="Lawrence Berkeley National Laboratory"/>
            <person name="Van ingen-buijs V.A."/>
            <person name="Van westerhoven A.C."/>
            <person name="Haridas S."/>
            <person name="Skiadas P."/>
            <person name="Martin F."/>
            <person name="Groenewald J.Z."/>
            <person name="Crous P.W."/>
            <person name="Seidl M.F."/>
        </authorList>
    </citation>
    <scope>NUCLEOTIDE SEQUENCE [LARGE SCALE GENOMIC DNA]</scope>
    <source>
        <strain evidence="2 3">CPC 17464</strain>
    </source>
</reference>
<accession>A0ABR1MDE9</accession>
<dbReference type="RefSeq" id="XP_066659857.1">
    <property type="nucleotide sequence ID" value="XM_066795096.1"/>
</dbReference>
<dbReference type="EMBL" id="JBBPEH010000001">
    <property type="protein sequence ID" value="KAK7544622.1"/>
    <property type="molecule type" value="Genomic_DNA"/>
</dbReference>
<evidence type="ECO:0000313" key="2">
    <source>
        <dbReference type="EMBL" id="KAK7544622.1"/>
    </source>
</evidence>
<evidence type="ECO:0000313" key="3">
    <source>
        <dbReference type="Proteomes" id="UP001360953"/>
    </source>
</evidence>
<keyword evidence="1" id="KW-0812">Transmembrane</keyword>